<evidence type="ECO:0000313" key="9">
    <source>
        <dbReference type="Proteomes" id="UP000199550"/>
    </source>
</evidence>
<feature type="domain" description="Nitroreductase" evidence="7">
    <location>
        <begin position="29"/>
        <end position="206"/>
    </location>
</feature>
<comment type="cofactor">
    <cofactor evidence="1">
        <name>FMN</name>
        <dbReference type="ChEBI" id="CHEBI:58210"/>
    </cofactor>
</comment>
<dbReference type="Proteomes" id="UP000199550">
    <property type="component" value="Unassembled WGS sequence"/>
</dbReference>
<dbReference type="InterPro" id="IPR029479">
    <property type="entry name" value="Nitroreductase"/>
</dbReference>
<keyword evidence="3" id="KW-0285">Flavoprotein</keyword>
<dbReference type="AlphaFoldDB" id="A0A1I4EKQ9"/>
<comment type="similarity">
    <text evidence="2">Belongs to the nitroreductase family.</text>
</comment>
<evidence type="ECO:0000313" key="8">
    <source>
        <dbReference type="EMBL" id="SFL06304.1"/>
    </source>
</evidence>
<evidence type="ECO:0000259" key="7">
    <source>
        <dbReference type="Pfam" id="PF00881"/>
    </source>
</evidence>
<dbReference type="Gene3D" id="3.40.109.10">
    <property type="entry name" value="NADH Oxidase"/>
    <property type="match status" value="1"/>
</dbReference>
<dbReference type="InterPro" id="IPR000415">
    <property type="entry name" value="Nitroreductase-like"/>
</dbReference>
<dbReference type="InterPro" id="IPR033878">
    <property type="entry name" value="NfsB-like"/>
</dbReference>
<dbReference type="STRING" id="195913.SAMN04488004_10735"/>
<dbReference type="PANTHER" id="PTHR43673">
    <property type="entry name" value="NAD(P)H NITROREDUCTASE YDGI-RELATED"/>
    <property type="match status" value="1"/>
</dbReference>
<dbReference type="EMBL" id="FOTF01000007">
    <property type="protein sequence ID" value="SFL06304.1"/>
    <property type="molecule type" value="Genomic_DNA"/>
</dbReference>
<evidence type="ECO:0000256" key="2">
    <source>
        <dbReference type="ARBA" id="ARBA00007118"/>
    </source>
</evidence>
<accession>A0A1I4EKQ9</accession>
<name>A0A1I4EKQ9_9RHOB</name>
<organism evidence="8 9">
    <name type="scientific">Loktanella salsilacus</name>
    <dbReference type="NCBI Taxonomy" id="195913"/>
    <lineage>
        <taxon>Bacteria</taxon>
        <taxon>Pseudomonadati</taxon>
        <taxon>Pseudomonadota</taxon>
        <taxon>Alphaproteobacteria</taxon>
        <taxon>Rhodobacterales</taxon>
        <taxon>Roseobacteraceae</taxon>
        <taxon>Loktanella</taxon>
    </lineage>
</organism>
<gene>
    <name evidence="8" type="ORF">SAMN04488004_10735</name>
</gene>
<dbReference type="CDD" id="cd02149">
    <property type="entry name" value="NfsB-like"/>
    <property type="match status" value="1"/>
</dbReference>
<evidence type="ECO:0000256" key="1">
    <source>
        <dbReference type="ARBA" id="ARBA00001917"/>
    </source>
</evidence>
<keyword evidence="5" id="KW-0521">NADP</keyword>
<dbReference type="PANTHER" id="PTHR43673:SF2">
    <property type="entry name" value="NITROREDUCTASE"/>
    <property type="match status" value="1"/>
</dbReference>
<keyword evidence="6" id="KW-0560">Oxidoreductase</keyword>
<keyword evidence="9" id="KW-1185">Reference proteome</keyword>
<dbReference type="Pfam" id="PF00881">
    <property type="entry name" value="Nitroreductase"/>
    <property type="match status" value="1"/>
</dbReference>
<reference evidence="8 9" key="1">
    <citation type="submission" date="2016-10" db="EMBL/GenBank/DDBJ databases">
        <authorList>
            <person name="de Groot N.N."/>
        </authorList>
    </citation>
    <scope>NUCLEOTIDE SEQUENCE [LARGE SCALE GENOMIC DNA]</scope>
    <source>
        <strain evidence="8 9">DSM 16199</strain>
    </source>
</reference>
<proteinExistence type="inferred from homology"/>
<evidence type="ECO:0000256" key="5">
    <source>
        <dbReference type="ARBA" id="ARBA00022857"/>
    </source>
</evidence>
<evidence type="ECO:0000256" key="6">
    <source>
        <dbReference type="ARBA" id="ARBA00023002"/>
    </source>
</evidence>
<protein>
    <submittedName>
        <fullName evidence="8">Nitroreductase</fullName>
    </submittedName>
</protein>
<evidence type="ECO:0000256" key="4">
    <source>
        <dbReference type="ARBA" id="ARBA00022643"/>
    </source>
</evidence>
<sequence>MPYLTEDRSSDVDAAASRKRAPMLIDDLNWRYATKKMDAGKSVSEDKVQAILDALRLAPTSSGLQPFEVFVVTNKDTRAKLSEAAYGQQQLVDGSHVLVFAAWDNYTAERIDMVRDETGEARGGVSDNIKEYYKNLKGNYVGRDAEVNFQHAARQAYIALGVAMVAAAEQKVDTTPMEGFEPAKFDEILGLRAKGLKSVCILPLGYRAAEGDWLNGQAKVRRDPKVLFTHVA</sequence>
<dbReference type="GO" id="GO:0016491">
    <property type="term" value="F:oxidoreductase activity"/>
    <property type="evidence" value="ECO:0007669"/>
    <property type="project" value="UniProtKB-KW"/>
</dbReference>
<dbReference type="SUPFAM" id="SSF55469">
    <property type="entry name" value="FMN-dependent nitroreductase-like"/>
    <property type="match status" value="1"/>
</dbReference>
<evidence type="ECO:0000256" key="3">
    <source>
        <dbReference type="ARBA" id="ARBA00022630"/>
    </source>
</evidence>
<keyword evidence="4" id="KW-0288">FMN</keyword>